<evidence type="ECO:0000313" key="1">
    <source>
        <dbReference type="EMBL" id="QDT42212.1"/>
    </source>
</evidence>
<gene>
    <name evidence="1" type="ORF">Pan241w_22930</name>
</gene>
<name>A0A517REA7_9PLAN</name>
<dbReference type="Proteomes" id="UP000317171">
    <property type="component" value="Chromosome"/>
</dbReference>
<protein>
    <submittedName>
        <fullName evidence="1">Uncharacterized protein</fullName>
    </submittedName>
</protein>
<organism evidence="1 2">
    <name type="scientific">Gimesia alba</name>
    <dbReference type="NCBI Taxonomy" id="2527973"/>
    <lineage>
        <taxon>Bacteria</taxon>
        <taxon>Pseudomonadati</taxon>
        <taxon>Planctomycetota</taxon>
        <taxon>Planctomycetia</taxon>
        <taxon>Planctomycetales</taxon>
        <taxon>Planctomycetaceae</taxon>
        <taxon>Gimesia</taxon>
    </lineage>
</organism>
<evidence type="ECO:0000313" key="2">
    <source>
        <dbReference type="Proteomes" id="UP000317171"/>
    </source>
</evidence>
<sequence>MIYALTSRKTASPVRKKIARAIQNYDSKAIEEFVTNHTIVHVENAGQQELYCIYCCIPVFTTTARPPRGEHAQNNWHFEHEQSGDRPGECVGKQRQLPLYQRGLGIRNPEGHGCYFLLGCQHVANRHYTDCHTISVTGQTYCHLAISHRCIP</sequence>
<proteinExistence type="predicted"/>
<dbReference type="EMBL" id="CP036269">
    <property type="protein sequence ID" value="QDT42212.1"/>
    <property type="molecule type" value="Genomic_DNA"/>
</dbReference>
<dbReference type="KEGG" id="gaz:Pan241w_22930"/>
<dbReference type="AlphaFoldDB" id="A0A517REA7"/>
<accession>A0A517REA7</accession>
<reference evidence="1 2" key="1">
    <citation type="submission" date="2019-02" db="EMBL/GenBank/DDBJ databases">
        <title>Deep-cultivation of Planctomycetes and their phenomic and genomic characterization uncovers novel biology.</title>
        <authorList>
            <person name="Wiegand S."/>
            <person name="Jogler M."/>
            <person name="Boedeker C."/>
            <person name="Pinto D."/>
            <person name="Vollmers J."/>
            <person name="Rivas-Marin E."/>
            <person name="Kohn T."/>
            <person name="Peeters S.H."/>
            <person name="Heuer A."/>
            <person name="Rast P."/>
            <person name="Oberbeckmann S."/>
            <person name="Bunk B."/>
            <person name="Jeske O."/>
            <person name="Meyerdierks A."/>
            <person name="Storesund J.E."/>
            <person name="Kallscheuer N."/>
            <person name="Luecker S."/>
            <person name="Lage O.M."/>
            <person name="Pohl T."/>
            <person name="Merkel B.J."/>
            <person name="Hornburger P."/>
            <person name="Mueller R.-W."/>
            <person name="Bruemmer F."/>
            <person name="Labrenz M."/>
            <person name="Spormann A.M."/>
            <person name="Op den Camp H."/>
            <person name="Overmann J."/>
            <person name="Amann R."/>
            <person name="Jetten M.S.M."/>
            <person name="Mascher T."/>
            <person name="Medema M.H."/>
            <person name="Devos D.P."/>
            <person name="Kaster A.-K."/>
            <person name="Ovreas L."/>
            <person name="Rohde M."/>
            <person name="Galperin M.Y."/>
            <person name="Jogler C."/>
        </authorList>
    </citation>
    <scope>NUCLEOTIDE SEQUENCE [LARGE SCALE GENOMIC DNA]</scope>
    <source>
        <strain evidence="1 2">Pan241w</strain>
    </source>
</reference>
<keyword evidence="2" id="KW-1185">Reference proteome</keyword>